<dbReference type="EMBL" id="WIGN01000477">
    <property type="protein sequence ID" value="KAF6791412.1"/>
    <property type="molecule type" value="Genomic_DNA"/>
</dbReference>
<dbReference type="SUPFAM" id="SSF46785">
    <property type="entry name" value="Winged helix' DNA-binding domain"/>
    <property type="match status" value="1"/>
</dbReference>
<keyword evidence="3" id="KW-0949">S-adenosyl-L-methionine</keyword>
<dbReference type="Gene3D" id="1.10.10.10">
    <property type="entry name" value="Winged helix-like DNA-binding domain superfamily/Winged helix DNA-binding domain"/>
    <property type="match status" value="1"/>
</dbReference>
<evidence type="ECO:0000259" key="4">
    <source>
        <dbReference type="Pfam" id="PF00891"/>
    </source>
</evidence>
<dbReference type="InterPro" id="IPR036388">
    <property type="entry name" value="WH-like_DNA-bd_sf"/>
</dbReference>
<proteinExistence type="predicted"/>
<sequence>MGSIPEKLHLDPSVAVKPSDIKSAAELSAKIGTLGASLSPDDNESRLELLRQAHSLVQALETPRETMVKHIWAQPGVGFAIAAGVEPGLFKYMVANHGPRKVKELASTLGFDPDVLARLMRHLGSNGYLMEVGKDEYEPTNFAKALSLPTVGDGYSCVVGGVWPTFCNFPKYLRKYDRRISEDPKQGPLQDVIGADGSFFQHIQKKFPAGEFQNFMAGYGQGRASWMDPVSYPVGERLIQGADASPEAAFIADIGGGIGRDLDEFCRKHPGAPGRHVLQDLPHVITQVEGVDPKIEAMAYDFLTEQPVVGARAYYMRSVLHDWTDEVCWDILARVAKAMKPGYSRLLLNENVIPPTGADWQTTALDMVMMTIFASRERTDEQWRGLLEKAGLKIVKIWSRGEGVESLIECKLA</sequence>
<gene>
    <name evidence="5" type="ORF">CSOJ01_14343</name>
</gene>
<protein>
    <submittedName>
        <fullName evidence="5">Demethylsterigmatocystin 6-O-methyltransferase 8</fullName>
    </submittedName>
</protein>
<dbReference type="SUPFAM" id="SSF53335">
    <property type="entry name" value="S-adenosyl-L-methionine-dependent methyltransferases"/>
    <property type="match status" value="1"/>
</dbReference>
<dbReference type="AlphaFoldDB" id="A0A8H6MK20"/>
<name>A0A8H6MK20_9PEZI</name>
<reference evidence="5 6" key="1">
    <citation type="journal article" date="2020" name="Phytopathology">
        <title>Genome Sequence Resources of Colletotrichum truncatum, C. plurivorum, C. musicola, and C. sojae: Four Species Pathogenic to Soybean (Glycine max).</title>
        <authorList>
            <person name="Rogerio F."/>
            <person name="Boufleur T.R."/>
            <person name="Ciampi-Guillardi M."/>
            <person name="Sukno S.A."/>
            <person name="Thon M.R."/>
            <person name="Massola Junior N.S."/>
            <person name="Baroncelli R."/>
        </authorList>
    </citation>
    <scope>NUCLEOTIDE SEQUENCE [LARGE SCALE GENOMIC DNA]</scope>
    <source>
        <strain evidence="5 6">LFN0009</strain>
    </source>
</reference>
<dbReference type="PANTHER" id="PTHR43712">
    <property type="entry name" value="PUTATIVE (AFU_ORTHOLOGUE AFUA_4G14580)-RELATED"/>
    <property type="match status" value="1"/>
</dbReference>
<dbReference type="GO" id="GO:0008171">
    <property type="term" value="F:O-methyltransferase activity"/>
    <property type="evidence" value="ECO:0007669"/>
    <property type="project" value="InterPro"/>
</dbReference>
<evidence type="ECO:0000313" key="6">
    <source>
        <dbReference type="Proteomes" id="UP000652219"/>
    </source>
</evidence>
<dbReference type="Gene3D" id="3.40.50.150">
    <property type="entry name" value="Vaccinia Virus protein VP39"/>
    <property type="match status" value="1"/>
</dbReference>
<keyword evidence="1 5" id="KW-0489">Methyltransferase</keyword>
<dbReference type="InterPro" id="IPR016461">
    <property type="entry name" value="COMT-like"/>
</dbReference>
<keyword evidence="6" id="KW-1185">Reference proteome</keyword>
<keyword evidence="2 5" id="KW-0808">Transferase</keyword>
<accession>A0A8H6MK20</accession>
<dbReference type="PROSITE" id="PS51683">
    <property type="entry name" value="SAM_OMT_II"/>
    <property type="match status" value="1"/>
</dbReference>
<organism evidence="5 6">
    <name type="scientific">Colletotrichum sojae</name>
    <dbReference type="NCBI Taxonomy" id="2175907"/>
    <lineage>
        <taxon>Eukaryota</taxon>
        <taxon>Fungi</taxon>
        <taxon>Dikarya</taxon>
        <taxon>Ascomycota</taxon>
        <taxon>Pezizomycotina</taxon>
        <taxon>Sordariomycetes</taxon>
        <taxon>Hypocreomycetidae</taxon>
        <taxon>Glomerellales</taxon>
        <taxon>Glomerellaceae</taxon>
        <taxon>Colletotrichum</taxon>
        <taxon>Colletotrichum orchidearum species complex</taxon>
    </lineage>
</organism>
<feature type="domain" description="O-methyltransferase C-terminal" evidence="4">
    <location>
        <begin position="248"/>
        <end position="392"/>
    </location>
</feature>
<dbReference type="GO" id="GO:0032259">
    <property type="term" value="P:methylation"/>
    <property type="evidence" value="ECO:0007669"/>
    <property type="project" value="UniProtKB-KW"/>
</dbReference>
<evidence type="ECO:0000256" key="3">
    <source>
        <dbReference type="ARBA" id="ARBA00022691"/>
    </source>
</evidence>
<comment type="caution">
    <text evidence="5">The sequence shown here is derived from an EMBL/GenBank/DDBJ whole genome shotgun (WGS) entry which is preliminary data.</text>
</comment>
<dbReference type="Pfam" id="PF00891">
    <property type="entry name" value="Methyltransf_2"/>
    <property type="match status" value="1"/>
</dbReference>
<evidence type="ECO:0000313" key="5">
    <source>
        <dbReference type="EMBL" id="KAF6791412.1"/>
    </source>
</evidence>
<dbReference type="InterPro" id="IPR029063">
    <property type="entry name" value="SAM-dependent_MTases_sf"/>
</dbReference>
<dbReference type="PANTHER" id="PTHR43712:SF17">
    <property type="entry name" value="O-METHYLTRANSFERASE"/>
    <property type="match status" value="1"/>
</dbReference>
<dbReference type="Proteomes" id="UP000652219">
    <property type="component" value="Unassembled WGS sequence"/>
</dbReference>
<dbReference type="InterPro" id="IPR001077">
    <property type="entry name" value="COMT_C"/>
</dbReference>
<dbReference type="InterPro" id="IPR036390">
    <property type="entry name" value="WH_DNA-bd_sf"/>
</dbReference>
<evidence type="ECO:0000256" key="2">
    <source>
        <dbReference type="ARBA" id="ARBA00022679"/>
    </source>
</evidence>
<evidence type="ECO:0000256" key="1">
    <source>
        <dbReference type="ARBA" id="ARBA00022603"/>
    </source>
</evidence>